<dbReference type="EMBL" id="CXPG01000020">
    <property type="protein sequence ID" value="CTQ33579.1"/>
    <property type="molecule type" value="Genomic_DNA"/>
</dbReference>
<reference evidence="1 2" key="1">
    <citation type="submission" date="2015-07" db="EMBL/GenBank/DDBJ databases">
        <authorList>
            <person name="Noorani M."/>
        </authorList>
    </citation>
    <scope>NUCLEOTIDE SEQUENCE [LARGE SCALE GENOMIC DNA]</scope>
    <source>
        <strain evidence="1 2">CECT 5088</strain>
    </source>
</reference>
<evidence type="ECO:0008006" key="3">
    <source>
        <dbReference type="Google" id="ProtNLM"/>
    </source>
</evidence>
<sequence>MVPRIGPVLAAVAALAGCATEDRPEGEVFRPEYLGVETRLLADDLVNLLVTMGGARDLQDVVDYAECAAAQYALIRGYGFARQVRTNVVEEGGLWRGDAVYTVSPTLPKGLRTIDAEVAVEDCRAKGIQTV</sequence>
<keyword evidence="2" id="KW-1185">Reference proteome</keyword>
<gene>
    <name evidence="1" type="ORF">JAN5088_02361</name>
</gene>
<dbReference type="PROSITE" id="PS51257">
    <property type="entry name" value="PROKAR_LIPOPROTEIN"/>
    <property type="match status" value="1"/>
</dbReference>
<dbReference type="RefSeq" id="WP_055682972.1">
    <property type="nucleotide sequence ID" value="NZ_CXPG01000020.1"/>
</dbReference>
<name>A0A0M6XR35_9RHOB</name>
<dbReference type="OrthoDB" id="7860885at2"/>
<protein>
    <recommendedName>
        <fullName evidence="3">Lipoprotein</fullName>
    </recommendedName>
</protein>
<accession>A0A0M6XR35</accession>
<organism evidence="1 2">
    <name type="scientific">Jannaschia rubra</name>
    <dbReference type="NCBI Taxonomy" id="282197"/>
    <lineage>
        <taxon>Bacteria</taxon>
        <taxon>Pseudomonadati</taxon>
        <taxon>Pseudomonadota</taxon>
        <taxon>Alphaproteobacteria</taxon>
        <taxon>Rhodobacterales</taxon>
        <taxon>Roseobacteraceae</taxon>
        <taxon>Jannaschia</taxon>
    </lineage>
</organism>
<dbReference type="STRING" id="282197.SAMN04488517_102408"/>
<proteinExistence type="predicted"/>
<evidence type="ECO:0000313" key="1">
    <source>
        <dbReference type="EMBL" id="CTQ33579.1"/>
    </source>
</evidence>
<dbReference type="AlphaFoldDB" id="A0A0M6XR35"/>
<evidence type="ECO:0000313" key="2">
    <source>
        <dbReference type="Proteomes" id="UP000048908"/>
    </source>
</evidence>
<dbReference type="Proteomes" id="UP000048908">
    <property type="component" value="Unassembled WGS sequence"/>
</dbReference>